<dbReference type="AlphaFoldDB" id="A0A7W6CGX4"/>
<comment type="caution">
    <text evidence="8">The sequence shown here is derived from an EMBL/GenBank/DDBJ whole genome shotgun (WGS) entry which is preliminary data.</text>
</comment>
<evidence type="ECO:0000259" key="6">
    <source>
        <dbReference type="PROSITE" id="PS51192"/>
    </source>
</evidence>
<protein>
    <submittedName>
        <fullName evidence="8">Superfamily II DNA/RNA helicase</fullName>
    </submittedName>
</protein>
<keyword evidence="2" id="KW-0378">Hydrolase</keyword>
<dbReference type="SUPFAM" id="SSF52540">
    <property type="entry name" value="P-loop containing nucleoside triphosphate hydrolases"/>
    <property type="match status" value="1"/>
</dbReference>
<dbReference type="Proteomes" id="UP000548867">
    <property type="component" value="Unassembled WGS sequence"/>
</dbReference>
<dbReference type="InterPro" id="IPR027417">
    <property type="entry name" value="P-loop_NTPase"/>
</dbReference>
<evidence type="ECO:0000256" key="2">
    <source>
        <dbReference type="ARBA" id="ARBA00022801"/>
    </source>
</evidence>
<evidence type="ECO:0000259" key="7">
    <source>
        <dbReference type="PROSITE" id="PS51194"/>
    </source>
</evidence>
<reference evidence="8 9" key="1">
    <citation type="submission" date="2020-08" db="EMBL/GenBank/DDBJ databases">
        <title>Genomic Encyclopedia of Type Strains, Phase IV (KMG-IV): sequencing the most valuable type-strain genomes for metagenomic binning, comparative biology and taxonomic classification.</title>
        <authorList>
            <person name="Goeker M."/>
        </authorList>
    </citation>
    <scope>NUCLEOTIDE SEQUENCE [LARGE SCALE GENOMIC DNA]</scope>
    <source>
        <strain evidence="8 9">DSM 27057</strain>
    </source>
</reference>
<dbReference type="GO" id="GO:0016787">
    <property type="term" value="F:hydrolase activity"/>
    <property type="evidence" value="ECO:0007669"/>
    <property type="project" value="UniProtKB-KW"/>
</dbReference>
<dbReference type="InterPro" id="IPR001650">
    <property type="entry name" value="Helicase_C-like"/>
</dbReference>
<keyword evidence="1" id="KW-0547">Nucleotide-binding</keyword>
<evidence type="ECO:0000256" key="5">
    <source>
        <dbReference type="SAM" id="MobiDB-lite"/>
    </source>
</evidence>
<gene>
    <name evidence="8" type="ORF">GGR38_003257</name>
</gene>
<dbReference type="EMBL" id="JACIDX010000013">
    <property type="protein sequence ID" value="MBB3956294.1"/>
    <property type="molecule type" value="Genomic_DNA"/>
</dbReference>
<feature type="region of interest" description="Disordered" evidence="5">
    <location>
        <begin position="109"/>
        <end position="137"/>
    </location>
</feature>
<keyword evidence="4" id="KW-0067">ATP-binding</keyword>
<proteinExistence type="predicted"/>
<dbReference type="Gene3D" id="3.40.50.300">
    <property type="entry name" value="P-loop containing nucleotide triphosphate hydrolases"/>
    <property type="match status" value="2"/>
</dbReference>
<evidence type="ECO:0000313" key="9">
    <source>
        <dbReference type="Proteomes" id="UP000548867"/>
    </source>
</evidence>
<evidence type="ECO:0000256" key="4">
    <source>
        <dbReference type="ARBA" id="ARBA00022840"/>
    </source>
</evidence>
<feature type="domain" description="Helicase ATP-binding" evidence="6">
    <location>
        <begin position="350"/>
        <end position="520"/>
    </location>
</feature>
<dbReference type="Pfam" id="PF00270">
    <property type="entry name" value="DEAD"/>
    <property type="match status" value="1"/>
</dbReference>
<accession>A0A7W6CGX4</accession>
<evidence type="ECO:0000256" key="3">
    <source>
        <dbReference type="ARBA" id="ARBA00022806"/>
    </source>
</evidence>
<sequence>MFDPVTVELIASAPPLDELDLNDLPQQFTNAYAEIVAARVRMRGLTNMASRTEALVELIDEMRRLAAAQEAFVATDPARDSRAAAAFVAGTAHQLCLMAEIVGTATSLDDADDLDSEDEMDEDPISPRVHASAGGEAEVPDEAIPRATFIDAVRVAPEISATLLFLIADAQPDAAEMAKRIRVSEGNTGEAQLVRGIADLAKGRLSGLLVTPVTAYDPPADISPAGLATDALLRRLHAGVGALATEILAPPAELAKASEAQAIFREVKELALMRLDAVFGEDGAVAVSVFPGPLHLANLLLAVSRDLIEAGVARIKAPAGVAEDAWWRIVRGAARKRPYLWRNHRDAIEQGYLTPGVSSAVSFPTGGGKSTLAELKIASALLQEKKVVFLAPTLALVDQTAFALRKAFYDYEVIGDLDDEAAFSDTISLPEIIVTTPERCLMLLSIQAEAFTDVGLIVFDECHLIHPRDADRSRRGVDAMLCILNLTQVAPEADLLLISAMMSNATELAGWLEALTGRAALSLDLAWKPTRQARGCVTYSSTRIGELKDFLREARRTHKTKDAPVAVRSQLTARPFAFFCLRQTWATIDRSDYALMPLLDEEIGFNTGTSQSLSWYLTPNGNRVATEIAAAAAGDKLKTLIFVQSTVAAEGAVKVFRQLLPDRRVVMTDDESAMYKRIVEEMGGPQYCYVSVDSEGRVLGGATSHHAQLLKDERDLHKSLFERRDGLDALFATSTVAQGMNLPSDIVLIAGDSRWDNAVDRMQQLEAHELLNAAGRAGRAGESGQGFVLIVPSKVVDFDDSASRIDDHWMSLQGIFAQSDQCLKIDDPLTGLLDHIHDGVGIGANEKYLLARLPTGSEEDIDGPARTMLSRSFAAYRKRSEDRAAWIESRITAALTLRSEQAPQEDASWLAQVASATGLSIEILSSLAAWIDEGRFGGDTMTCIAVLFIWLEKNPEYVLQLLRPGDVEGLFGKIYKELASPVAQAQHALPVLRALTEQWMAGKPLCDLERAAGTDPRKLKTCEVARHFVVRVVSDIAFVAGLPGRILAARPATEMTEPVSLVIATLPGAVRRGCNSPEALANAVCLGATKSRVAARNEFISVRTHLQNGAIDEPFDATIDRVAKAHLLAGLGDLTKGDDDDGEDEGAERYLEEHECGLCNGTGNGSGISPYSGEAMRCHGCEGEGKIRYWVSR</sequence>
<keyword evidence="9" id="KW-1185">Reference proteome</keyword>
<dbReference type="SMART" id="SM00487">
    <property type="entry name" value="DEXDc"/>
    <property type="match status" value="1"/>
</dbReference>
<dbReference type="GO" id="GO:0003676">
    <property type="term" value="F:nucleic acid binding"/>
    <property type="evidence" value="ECO:0007669"/>
    <property type="project" value="InterPro"/>
</dbReference>
<dbReference type="PANTHER" id="PTHR47961">
    <property type="entry name" value="DNA POLYMERASE THETA, PUTATIVE (AFU_ORTHOLOGUE AFUA_1G05260)-RELATED"/>
    <property type="match status" value="1"/>
</dbReference>
<dbReference type="PANTHER" id="PTHR47961:SF6">
    <property type="entry name" value="DNA-DIRECTED DNA POLYMERASE"/>
    <property type="match status" value="1"/>
</dbReference>
<dbReference type="PROSITE" id="PS51194">
    <property type="entry name" value="HELICASE_CTER"/>
    <property type="match status" value="1"/>
</dbReference>
<name>A0A7W6CGX4_9SPHN</name>
<dbReference type="RefSeq" id="WP_246404779.1">
    <property type="nucleotide sequence ID" value="NZ_JACIDX010000013.1"/>
</dbReference>
<dbReference type="InterPro" id="IPR014001">
    <property type="entry name" value="Helicase_ATP-bd"/>
</dbReference>
<evidence type="ECO:0000256" key="1">
    <source>
        <dbReference type="ARBA" id="ARBA00022741"/>
    </source>
</evidence>
<feature type="domain" description="Helicase C-terminal" evidence="7">
    <location>
        <begin position="629"/>
        <end position="833"/>
    </location>
</feature>
<evidence type="ECO:0000313" key="8">
    <source>
        <dbReference type="EMBL" id="MBB3956294.1"/>
    </source>
</evidence>
<organism evidence="8 9">
    <name type="scientific">Novosphingobium sediminicola</name>
    <dbReference type="NCBI Taxonomy" id="563162"/>
    <lineage>
        <taxon>Bacteria</taxon>
        <taxon>Pseudomonadati</taxon>
        <taxon>Pseudomonadota</taxon>
        <taxon>Alphaproteobacteria</taxon>
        <taxon>Sphingomonadales</taxon>
        <taxon>Sphingomonadaceae</taxon>
        <taxon>Novosphingobium</taxon>
    </lineage>
</organism>
<dbReference type="GO" id="GO:0005524">
    <property type="term" value="F:ATP binding"/>
    <property type="evidence" value="ECO:0007669"/>
    <property type="project" value="UniProtKB-KW"/>
</dbReference>
<dbReference type="InterPro" id="IPR011545">
    <property type="entry name" value="DEAD/DEAH_box_helicase_dom"/>
</dbReference>
<dbReference type="InterPro" id="IPR050474">
    <property type="entry name" value="Hel308_SKI2-like"/>
</dbReference>
<dbReference type="PROSITE" id="PS51192">
    <property type="entry name" value="HELICASE_ATP_BIND_1"/>
    <property type="match status" value="1"/>
</dbReference>
<dbReference type="GO" id="GO:0004386">
    <property type="term" value="F:helicase activity"/>
    <property type="evidence" value="ECO:0007669"/>
    <property type="project" value="UniProtKB-KW"/>
</dbReference>
<keyword evidence="3 8" id="KW-0347">Helicase</keyword>
<feature type="compositionally biased region" description="Acidic residues" evidence="5">
    <location>
        <begin position="109"/>
        <end position="124"/>
    </location>
</feature>